<dbReference type="InterPro" id="IPR011009">
    <property type="entry name" value="Kinase-like_dom_sf"/>
</dbReference>
<dbReference type="EMBL" id="GDRN01099413">
    <property type="protein sequence ID" value="JAI58760.1"/>
    <property type="molecule type" value="Transcribed_RNA"/>
</dbReference>
<dbReference type="GO" id="GO:0005524">
    <property type="term" value="F:ATP binding"/>
    <property type="evidence" value="ECO:0007669"/>
    <property type="project" value="UniProtKB-UniRule"/>
</dbReference>
<evidence type="ECO:0000256" key="10">
    <source>
        <dbReference type="ARBA" id="ARBA00047811"/>
    </source>
</evidence>
<dbReference type="PROSITE" id="PS00107">
    <property type="entry name" value="PROTEIN_KINASE_ATP"/>
    <property type="match status" value="1"/>
</dbReference>
<evidence type="ECO:0000256" key="1">
    <source>
        <dbReference type="ARBA" id="ARBA00012425"/>
    </source>
</evidence>
<dbReference type="PROSITE" id="PS50011">
    <property type="entry name" value="PROTEIN_KINASE_DOM"/>
    <property type="match status" value="1"/>
</dbReference>
<dbReference type="InterPro" id="IPR017441">
    <property type="entry name" value="Protein_kinase_ATP_BS"/>
</dbReference>
<proteinExistence type="predicted"/>
<comment type="catalytic activity">
    <reaction evidence="11">
        <text>L-seryl-[protein] + ATP = O-phospho-L-seryl-[protein] + ADP + H(+)</text>
        <dbReference type="Rhea" id="RHEA:17989"/>
        <dbReference type="Rhea" id="RHEA-COMP:9863"/>
        <dbReference type="Rhea" id="RHEA-COMP:11604"/>
        <dbReference type="ChEBI" id="CHEBI:15378"/>
        <dbReference type="ChEBI" id="CHEBI:29999"/>
        <dbReference type="ChEBI" id="CHEBI:30616"/>
        <dbReference type="ChEBI" id="CHEBI:83421"/>
        <dbReference type="ChEBI" id="CHEBI:456216"/>
        <dbReference type="EC" id="2.7.11.22"/>
    </reaction>
</comment>
<evidence type="ECO:0000256" key="3">
    <source>
        <dbReference type="ARBA" id="ARBA00022679"/>
    </source>
</evidence>
<keyword evidence="6 12" id="KW-0067">ATP-binding</keyword>
<evidence type="ECO:0000256" key="12">
    <source>
        <dbReference type="PROSITE-ProRule" id="PRU10141"/>
    </source>
</evidence>
<evidence type="ECO:0000256" key="8">
    <source>
        <dbReference type="ARBA" id="ARBA00035720"/>
    </source>
</evidence>
<keyword evidence="4 12" id="KW-0547">Nucleotide-binding</keyword>
<dbReference type="SUPFAM" id="SSF56112">
    <property type="entry name" value="Protein kinase-like (PK-like)"/>
    <property type="match status" value="1"/>
</dbReference>
<evidence type="ECO:0000313" key="14">
    <source>
        <dbReference type="EMBL" id="JAI58760.1"/>
    </source>
</evidence>
<accession>A0A0N7ZAG2</accession>
<dbReference type="GO" id="GO:0005634">
    <property type="term" value="C:nucleus"/>
    <property type="evidence" value="ECO:0007669"/>
    <property type="project" value="TreeGrafter"/>
</dbReference>
<dbReference type="GO" id="GO:0004693">
    <property type="term" value="F:cyclin-dependent protein serine/threonine kinase activity"/>
    <property type="evidence" value="ECO:0007669"/>
    <property type="project" value="UniProtKB-EC"/>
</dbReference>
<reference evidence="14" key="1">
    <citation type="submission" date="2015-09" db="EMBL/GenBank/DDBJ databases">
        <title>Scylla olivacea transcriptome.</title>
        <authorList>
            <person name="Ikhwanuddin M."/>
        </authorList>
    </citation>
    <scope>NUCLEOTIDE SEQUENCE</scope>
</reference>
<evidence type="ECO:0000256" key="6">
    <source>
        <dbReference type="ARBA" id="ARBA00022840"/>
    </source>
</evidence>
<dbReference type="Pfam" id="PF00069">
    <property type="entry name" value="Pkinase"/>
    <property type="match status" value="1"/>
</dbReference>
<name>A0A0N7ZAG2_SCYOL</name>
<evidence type="ECO:0000256" key="11">
    <source>
        <dbReference type="ARBA" id="ARBA00048367"/>
    </source>
</evidence>
<dbReference type="FunFam" id="3.30.200.20:FF:000579">
    <property type="entry name" value="cyclin-dependent kinase 20"/>
    <property type="match status" value="1"/>
</dbReference>
<evidence type="ECO:0000256" key="2">
    <source>
        <dbReference type="ARBA" id="ARBA00022527"/>
    </source>
</evidence>
<dbReference type="PANTHER" id="PTHR24056:SF171">
    <property type="entry name" value="CYCLIN-DEPENDENT KINASE 20"/>
    <property type="match status" value="1"/>
</dbReference>
<dbReference type="EC" id="2.7.11.22" evidence="1"/>
<organism evidence="14">
    <name type="scientific">Scylla olivacea</name>
    <name type="common">Orange mud crab</name>
    <name type="synonym">Cancer olivacea</name>
    <dbReference type="NCBI Taxonomy" id="85551"/>
    <lineage>
        <taxon>Eukaryota</taxon>
        <taxon>Metazoa</taxon>
        <taxon>Ecdysozoa</taxon>
        <taxon>Arthropoda</taxon>
        <taxon>Crustacea</taxon>
        <taxon>Multicrustacea</taxon>
        <taxon>Malacostraca</taxon>
        <taxon>Eumalacostraca</taxon>
        <taxon>Eucarida</taxon>
        <taxon>Decapoda</taxon>
        <taxon>Pleocyemata</taxon>
        <taxon>Brachyura</taxon>
        <taxon>Eubrachyura</taxon>
        <taxon>Portunoidea</taxon>
        <taxon>Portunidae</taxon>
        <taxon>Portuninae</taxon>
        <taxon>Scylla</taxon>
    </lineage>
</organism>
<evidence type="ECO:0000256" key="9">
    <source>
        <dbReference type="ARBA" id="ARBA00035723"/>
    </source>
</evidence>
<dbReference type="InterPro" id="IPR050108">
    <property type="entry name" value="CDK"/>
</dbReference>
<keyword evidence="5" id="KW-0418">Kinase</keyword>
<protein>
    <recommendedName>
        <fullName evidence="7">Cyclin-dependent kinase 20</fullName>
        <ecNumber evidence="1">2.7.11.22</ecNumber>
    </recommendedName>
    <alternativeName>
        <fullName evidence="8">Cell cycle-related kinase</fullName>
    </alternativeName>
    <alternativeName>
        <fullName evidence="9">Cell division protein kinase 20</fullName>
    </alternativeName>
</protein>
<dbReference type="PANTHER" id="PTHR24056">
    <property type="entry name" value="CELL DIVISION PROTEIN KINASE"/>
    <property type="match status" value="1"/>
</dbReference>
<keyword evidence="2" id="KW-0723">Serine/threonine-protein kinase</keyword>
<dbReference type="AlphaFoldDB" id="A0A0N7ZAG2"/>
<dbReference type="InterPro" id="IPR000719">
    <property type="entry name" value="Prot_kinase_dom"/>
</dbReference>
<comment type="catalytic activity">
    <reaction evidence="10">
        <text>L-threonyl-[protein] + ATP = O-phospho-L-threonyl-[protein] + ADP + H(+)</text>
        <dbReference type="Rhea" id="RHEA:46608"/>
        <dbReference type="Rhea" id="RHEA-COMP:11060"/>
        <dbReference type="Rhea" id="RHEA-COMP:11605"/>
        <dbReference type="ChEBI" id="CHEBI:15378"/>
        <dbReference type="ChEBI" id="CHEBI:30013"/>
        <dbReference type="ChEBI" id="CHEBI:30616"/>
        <dbReference type="ChEBI" id="CHEBI:61977"/>
        <dbReference type="ChEBI" id="CHEBI:456216"/>
        <dbReference type="EC" id="2.7.11.22"/>
    </reaction>
</comment>
<sequence length="151" mass="16719">MDAYTVVGRIGEGAHGVVVRARHNLTGRLVALKKVPLRRLDHGMPTTALREIKALQQINSQHVMRLLEVFADGAGFVLAFELMLGDLGEMLRDASRPLTRAHVKTYMTMLLSGVAFLHKHNIMHRVSSLLCLHLILKHSCAAPWPLIKGSS</sequence>
<dbReference type="SMART" id="SM00220">
    <property type="entry name" value="S_TKc"/>
    <property type="match status" value="1"/>
</dbReference>
<evidence type="ECO:0000256" key="7">
    <source>
        <dbReference type="ARBA" id="ARBA00035711"/>
    </source>
</evidence>
<evidence type="ECO:0000256" key="5">
    <source>
        <dbReference type="ARBA" id="ARBA00022777"/>
    </source>
</evidence>
<feature type="binding site" evidence="12">
    <location>
        <position position="33"/>
    </location>
    <ligand>
        <name>ATP</name>
        <dbReference type="ChEBI" id="CHEBI:30616"/>
    </ligand>
</feature>
<evidence type="ECO:0000259" key="13">
    <source>
        <dbReference type="PROSITE" id="PS50011"/>
    </source>
</evidence>
<dbReference type="Gene3D" id="3.30.200.20">
    <property type="entry name" value="Phosphorylase Kinase, domain 1"/>
    <property type="match status" value="1"/>
</dbReference>
<dbReference type="Gene3D" id="1.10.510.10">
    <property type="entry name" value="Transferase(Phosphotransferase) domain 1"/>
    <property type="match status" value="1"/>
</dbReference>
<evidence type="ECO:0000256" key="4">
    <source>
        <dbReference type="ARBA" id="ARBA00022741"/>
    </source>
</evidence>
<feature type="domain" description="Protein kinase" evidence="13">
    <location>
        <begin position="4"/>
        <end position="151"/>
    </location>
</feature>
<keyword evidence="3" id="KW-0808">Transferase</keyword>